<sequence>MEVDRAPDHLGTTPNPLEPEGLGGSVSQQRRDENVDADDSDISLSEIASKTPNDDIVNTVPGLYRMLSLYKDNGVSGLVDKIILSPDQMEKFCDDITPGSFHSVSKVDYDDLCQRSLHYIGVYGNPVMIAQLLFSINAITAEMLQHLRSESESTYDNSMNVLPSLSPGIYLYHHKPSYCGLVIHWPERGSFAENASADKKKNMINLHRYLCKLTDRQVCLMTEDDVASFIWMDEDNDDCTVLDESGDNDTCFEFEVQSTQEQKEDFTYREGFQARIQLDAIDIRIPKLPNSQESHRSPDVDLSPEIIESIHHQTLATKYYIPASTIYPTVRETLSSTALQKKLRDFLPTCQLNLPESILLKDLRTFVDNAGLPDDISQQCFPNLEVERQMIQQNYVSEEQKAIGNIIKEKEDVDKWVECCLTRYLEETYPNLVKTTHATGPSDEYSLPSAFWNIDGEIRKLVRSVDSEVWKKKKKRFLFSRVLADTILRSESNSSETSTINNLSSLNGTVPYKGEEYIQLVYELFCDKETKLSSLAKKHLSTTNIGLFGRIRQAFTSDEVKALRSQTNNNLTNTTDAEFAEILLFADIDAGITNVAASNTGVTDVITSNAGTDVTTSNAGVTDVATSNADITNIKEKLREDFIIAFDDWRITNARMNVRSNAVLDQLKYAASMKNAELDKKRAAKIDYYKCTSASYRWRSETLIDFEYRLETLRPAKMCVSFYEMQLDRTDFQKLGTDAIDDESYCPSPQWYGYGAHKPPTFEYNPQKYSIR</sequence>
<name>A0A433QZF8_9FUNG</name>
<evidence type="ECO:0000256" key="1">
    <source>
        <dbReference type="SAM" id="MobiDB-lite"/>
    </source>
</evidence>
<feature type="region of interest" description="Disordered" evidence="1">
    <location>
        <begin position="1"/>
        <end position="43"/>
    </location>
</feature>
<evidence type="ECO:0000313" key="2">
    <source>
        <dbReference type="EMBL" id="RUS35157.1"/>
    </source>
</evidence>
<keyword evidence="3" id="KW-1185">Reference proteome</keyword>
<evidence type="ECO:0000313" key="3">
    <source>
        <dbReference type="Proteomes" id="UP000274822"/>
    </source>
</evidence>
<dbReference type="EMBL" id="RBNJ01000198">
    <property type="protein sequence ID" value="RUS35157.1"/>
    <property type="molecule type" value="Genomic_DNA"/>
</dbReference>
<protein>
    <submittedName>
        <fullName evidence="2">Uncharacterized protein</fullName>
    </submittedName>
</protein>
<dbReference type="Proteomes" id="UP000274822">
    <property type="component" value="Unassembled WGS sequence"/>
</dbReference>
<accession>A0A433QZF8</accession>
<proteinExistence type="predicted"/>
<dbReference type="AlphaFoldDB" id="A0A433QZF8"/>
<comment type="caution">
    <text evidence="2">The sequence shown here is derived from an EMBL/GenBank/DDBJ whole genome shotgun (WGS) entry which is preliminary data.</text>
</comment>
<gene>
    <name evidence="2" type="ORF">BC938DRAFT_475101</name>
</gene>
<organism evidence="2 3">
    <name type="scientific">Jimgerdemannia flammicorona</name>
    <dbReference type="NCBI Taxonomy" id="994334"/>
    <lineage>
        <taxon>Eukaryota</taxon>
        <taxon>Fungi</taxon>
        <taxon>Fungi incertae sedis</taxon>
        <taxon>Mucoromycota</taxon>
        <taxon>Mucoromycotina</taxon>
        <taxon>Endogonomycetes</taxon>
        <taxon>Endogonales</taxon>
        <taxon>Endogonaceae</taxon>
        <taxon>Jimgerdemannia</taxon>
    </lineage>
</organism>
<reference evidence="2 3" key="1">
    <citation type="journal article" date="2018" name="New Phytol.">
        <title>Phylogenomics of Endogonaceae and evolution of mycorrhizas within Mucoromycota.</title>
        <authorList>
            <person name="Chang Y."/>
            <person name="Desiro A."/>
            <person name="Na H."/>
            <person name="Sandor L."/>
            <person name="Lipzen A."/>
            <person name="Clum A."/>
            <person name="Barry K."/>
            <person name="Grigoriev I.V."/>
            <person name="Martin F.M."/>
            <person name="Stajich J.E."/>
            <person name="Smith M.E."/>
            <person name="Bonito G."/>
            <person name="Spatafora J.W."/>
        </authorList>
    </citation>
    <scope>NUCLEOTIDE SEQUENCE [LARGE SCALE GENOMIC DNA]</scope>
    <source>
        <strain evidence="2 3">AD002</strain>
    </source>
</reference>